<feature type="domain" description="Methylated-DNA-[protein]-cysteine S-methyltransferase DNA binding" evidence="10">
    <location>
        <begin position="98"/>
        <end position="177"/>
    </location>
</feature>
<dbReference type="AlphaFoldDB" id="A0A3A6TV10"/>
<dbReference type="CDD" id="cd06445">
    <property type="entry name" value="ATase"/>
    <property type="match status" value="1"/>
</dbReference>
<dbReference type="OrthoDB" id="9811249at2"/>
<evidence type="ECO:0000259" key="11">
    <source>
        <dbReference type="Pfam" id="PF02870"/>
    </source>
</evidence>
<feature type="active site" description="Nucleophile; methyl group acceptor" evidence="9">
    <location>
        <position position="149"/>
    </location>
</feature>
<evidence type="ECO:0000256" key="5">
    <source>
        <dbReference type="ARBA" id="ARBA00022679"/>
    </source>
</evidence>
<sequence>MKLTIMSTTNTQPSLAAIIFDSPVGKLLLKANSYGLTHLTVTTDCEYEKQNLTASDAELSDEYNRAVQHVNQTREQLSEYFDGKRTSFDLALAPKGTEFQHQVWQALVEVNYGASCSYSDIANKINRPKAVRAVGAANGANPIAIIVPCHRIIGKSGKLTGYAYGLKMKQSLLDLEAK</sequence>
<dbReference type="EMBL" id="QYYH01000032">
    <property type="protein sequence ID" value="RJY18104.1"/>
    <property type="molecule type" value="Genomic_DNA"/>
</dbReference>
<comment type="miscellaneous">
    <text evidence="9">This enzyme catalyzes only one turnover and therefore is not strictly catalytic. According to one definition, an enzyme is a biocatalyst that acts repeatedly and over many reaction cycles.</text>
</comment>
<gene>
    <name evidence="12" type="ORF">D5R81_06920</name>
</gene>
<dbReference type="Pfam" id="PF01035">
    <property type="entry name" value="DNA_binding_1"/>
    <property type="match status" value="1"/>
</dbReference>
<proteinExistence type="inferred from homology"/>
<evidence type="ECO:0000256" key="7">
    <source>
        <dbReference type="ARBA" id="ARBA00023204"/>
    </source>
</evidence>
<evidence type="ECO:0000256" key="8">
    <source>
        <dbReference type="ARBA" id="ARBA00049348"/>
    </source>
</evidence>
<evidence type="ECO:0000256" key="1">
    <source>
        <dbReference type="ARBA" id="ARBA00001286"/>
    </source>
</evidence>
<dbReference type="RefSeq" id="WP_121852928.1">
    <property type="nucleotide sequence ID" value="NZ_CP037952.1"/>
</dbReference>
<dbReference type="PROSITE" id="PS00374">
    <property type="entry name" value="MGMT"/>
    <property type="match status" value="1"/>
</dbReference>
<dbReference type="NCBIfam" id="TIGR00589">
    <property type="entry name" value="ogt"/>
    <property type="match status" value="1"/>
</dbReference>
<dbReference type="GO" id="GO:0032259">
    <property type="term" value="P:methylation"/>
    <property type="evidence" value="ECO:0007669"/>
    <property type="project" value="UniProtKB-KW"/>
</dbReference>
<keyword evidence="7 9" id="KW-0234">DNA repair</keyword>
<dbReference type="Proteomes" id="UP000273022">
    <property type="component" value="Unassembled WGS sequence"/>
</dbReference>
<comment type="catalytic activity">
    <reaction evidence="8 9">
        <text>a 6-O-methyl-2'-deoxyguanosine in DNA + L-cysteinyl-[protein] = S-methyl-L-cysteinyl-[protein] + a 2'-deoxyguanosine in DNA</text>
        <dbReference type="Rhea" id="RHEA:24000"/>
        <dbReference type="Rhea" id="RHEA-COMP:10131"/>
        <dbReference type="Rhea" id="RHEA-COMP:10132"/>
        <dbReference type="Rhea" id="RHEA-COMP:11367"/>
        <dbReference type="Rhea" id="RHEA-COMP:11368"/>
        <dbReference type="ChEBI" id="CHEBI:29950"/>
        <dbReference type="ChEBI" id="CHEBI:82612"/>
        <dbReference type="ChEBI" id="CHEBI:85445"/>
        <dbReference type="ChEBI" id="CHEBI:85448"/>
        <dbReference type="EC" id="2.1.1.63"/>
    </reaction>
</comment>
<evidence type="ECO:0000256" key="9">
    <source>
        <dbReference type="HAMAP-Rule" id="MF_00772"/>
    </source>
</evidence>
<dbReference type="EC" id="2.1.1.63" evidence="9"/>
<accession>A0A3A6TV10</accession>
<dbReference type="GO" id="GO:0006307">
    <property type="term" value="P:DNA alkylation repair"/>
    <property type="evidence" value="ECO:0007669"/>
    <property type="project" value="UniProtKB-UniRule"/>
</dbReference>
<comment type="function">
    <text evidence="9">Involved in the cellular defense against the biological effects of O6-methylguanine (O6-MeG) and O4-methylthymine (O4-MeT) in DNA. Repairs the methylated nucleobase in DNA by stoichiometrically transferring the methyl group to a cysteine residue in the enzyme. This is a suicide reaction: the enzyme is irreversibly inactivated.</text>
</comment>
<dbReference type="GO" id="GO:0003908">
    <property type="term" value="F:methylated-DNA-[protein]-cysteine S-methyltransferase activity"/>
    <property type="evidence" value="ECO:0007669"/>
    <property type="project" value="UniProtKB-UniRule"/>
</dbReference>
<dbReference type="InterPro" id="IPR036217">
    <property type="entry name" value="MethylDNA_cys_MeTrfase_DNAb"/>
</dbReference>
<dbReference type="InterPro" id="IPR036388">
    <property type="entry name" value="WH-like_DNA-bd_sf"/>
</dbReference>
<comment type="catalytic activity">
    <reaction evidence="1 9">
        <text>a 4-O-methyl-thymidine in DNA + L-cysteinyl-[protein] = a thymidine in DNA + S-methyl-L-cysteinyl-[protein]</text>
        <dbReference type="Rhea" id="RHEA:53428"/>
        <dbReference type="Rhea" id="RHEA-COMP:10131"/>
        <dbReference type="Rhea" id="RHEA-COMP:10132"/>
        <dbReference type="Rhea" id="RHEA-COMP:13555"/>
        <dbReference type="Rhea" id="RHEA-COMP:13556"/>
        <dbReference type="ChEBI" id="CHEBI:29950"/>
        <dbReference type="ChEBI" id="CHEBI:82612"/>
        <dbReference type="ChEBI" id="CHEBI:137386"/>
        <dbReference type="ChEBI" id="CHEBI:137387"/>
        <dbReference type="EC" id="2.1.1.63"/>
    </reaction>
</comment>
<dbReference type="InterPro" id="IPR014048">
    <property type="entry name" value="MethylDNA_cys_MeTrfase_DNA-bd"/>
</dbReference>
<dbReference type="InterPro" id="IPR001497">
    <property type="entry name" value="MethylDNA_cys_MeTrfase_AS"/>
</dbReference>
<dbReference type="Pfam" id="PF02870">
    <property type="entry name" value="Methyltransf_1N"/>
    <property type="match status" value="1"/>
</dbReference>
<dbReference type="SUPFAM" id="SSF53155">
    <property type="entry name" value="Methylated DNA-protein cysteine methyltransferase domain"/>
    <property type="match status" value="1"/>
</dbReference>
<evidence type="ECO:0000313" key="13">
    <source>
        <dbReference type="Proteomes" id="UP000273022"/>
    </source>
</evidence>
<name>A0A3A6TV10_9GAMM</name>
<feature type="domain" description="Methylguanine DNA methyltransferase ribonuclease-like" evidence="11">
    <location>
        <begin position="20"/>
        <end position="93"/>
    </location>
</feature>
<comment type="subcellular location">
    <subcellularLocation>
        <location evidence="9">Cytoplasm</location>
    </subcellularLocation>
</comment>
<keyword evidence="3 9" id="KW-0963">Cytoplasm</keyword>
<evidence type="ECO:0000256" key="4">
    <source>
        <dbReference type="ARBA" id="ARBA00022603"/>
    </source>
</evidence>
<dbReference type="InterPro" id="IPR008332">
    <property type="entry name" value="MethylG_MeTrfase_N"/>
</dbReference>
<keyword evidence="4 9" id="KW-0489">Methyltransferase</keyword>
<comment type="similarity">
    <text evidence="2 9">Belongs to the MGMT family.</text>
</comment>
<dbReference type="Gene3D" id="1.10.10.10">
    <property type="entry name" value="Winged helix-like DNA-binding domain superfamily/Winged helix DNA-binding domain"/>
    <property type="match status" value="1"/>
</dbReference>
<comment type="caution">
    <text evidence="12">The sequence shown here is derived from an EMBL/GenBank/DDBJ whole genome shotgun (WGS) entry which is preliminary data.</text>
</comment>
<evidence type="ECO:0000313" key="12">
    <source>
        <dbReference type="EMBL" id="RJY18104.1"/>
    </source>
</evidence>
<dbReference type="SUPFAM" id="SSF46767">
    <property type="entry name" value="Methylated DNA-protein cysteine methyltransferase, C-terminal domain"/>
    <property type="match status" value="1"/>
</dbReference>
<organism evidence="12 13">
    <name type="scientific">Parashewanella spongiae</name>
    <dbReference type="NCBI Taxonomy" id="342950"/>
    <lineage>
        <taxon>Bacteria</taxon>
        <taxon>Pseudomonadati</taxon>
        <taxon>Pseudomonadota</taxon>
        <taxon>Gammaproteobacteria</taxon>
        <taxon>Alteromonadales</taxon>
        <taxon>Shewanellaceae</taxon>
        <taxon>Parashewanella</taxon>
    </lineage>
</organism>
<evidence type="ECO:0000259" key="10">
    <source>
        <dbReference type="Pfam" id="PF01035"/>
    </source>
</evidence>
<dbReference type="InterPro" id="IPR023546">
    <property type="entry name" value="MGMT"/>
</dbReference>
<dbReference type="GO" id="GO:0005737">
    <property type="term" value="C:cytoplasm"/>
    <property type="evidence" value="ECO:0007669"/>
    <property type="project" value="UniProtKB-SubCell"/>
</dbReference>
<keyword evidence="5 9" id="KW-0808">Transferase</keyword>
<reference evidence="12 13" key="1">
    <citation type="submission" date="2018-09" db="EMBL/GenBank/DDBJ databases">
        <title>Phylogeny of the Shewanellaceae, and recommendation for two new genera, Pseudoshewanella and Parashewanella.</title>
        <authorList>
            <person name="Wang G."/>
        </authorList>
    </citation>
    <scope>NUCLEOTIDE SEQUENCE [LARGE SCALE GENOMIC DNA]</scope>
    <source>
        <strain evidence="12 13">KCTC 22492</strain>
    </source>
</reference>
<dbReference type="FunFam" id="1.10.10.10:FF:000214">
    <property type="entry name" value="Methylated-DNA--protein-cysteine methyltransferase"/>
    <property type="match status" value="1"/>
</dbReference>
<dbReference type="Gene3D" id="3.30.160.70">
    <property type="entry name" value="Methylated DNA-protein cysteine methyltransferase domain"/>
    <property type="match status" value="1"/>
</dbReference>
<evidence type="ECO:0000256" key="6">
    <source>
        <dbReference type="ARBA" id="ARBA00022763"/>
    </source>
</evidence>
<keyword evidence="6 9" id="KW-0227">DNA damage</keyword>
<dbReference type="HAMAP" id="MF_00772">
    <property type="entry name" value="OGT"/>
    <property type="match status" value="1"/>
</dbReference>
<protein>
    <recommendedName>
        <fullName evidence="9">Methylated-DNA--protein-cysteine methyltransferase</fullName>
        <ecNumber evidence="9">2.1.1.63</ecNumber>
    </recommendedName>
    <alternativeName>
        <fullName evidence="9">6-O-methylguanine-DNA methyltransferase</fullName>
        <shortName evidence="9">MGMT</shortName>
    </alternativeName>
    <alternativeName>
        <fullName evidence="9">O-6-methylguanine-DNA-alkyltransferase</fullName>
    </alternativeName>
</protein>
<dbReference type="PANTHER" id="PTHR10815:SF5">
    <property type="entry name" value="METHYLATED-DNA--PROTEIN-CYSTEINE METHYLTRANSFERASE"/>
    <property type="match status" value="1"/>
</dbReference>
<evidence type="ECO:0000256" key="3">
    <source>
        <dbReference type="ARBA" id="ARBA00022490"/>
    </source>
</evidence>
<dbReference type="InterPro" id="IPR036631">
    <property type="entry name" value="MGMT_N_sf"/>
</dbReference>
<keyword evidence="13" id="KW-1185">Reference proteome</keyword>
<dbReference type="PANTHER" id="PTHR10815">
    <property type="entry name" value="METHYLATED-DNA--PROTEIN-CYSTEINE METHYLTRANSFERASE"/>
    <property type="match status" value="1"/>
</dbReference>
<evidence type="ECO:0000256" key="2">
    <source>
        <dbReference type="ARBA" id="ARBA00008711"/>
    </source>
</evidence>